<dbReference type="GO" id="GO:0006457">
    <property type="term" value="P:protein folding"/>
    <property type="evidence" value="ECO:0007669"/>
    <property type="project" value="InterPro"/>
</dbReference>
<dbReference type="Proteomes" id="UP000070533">
    <property type="component" value="Unassembled WGS sequence"/>
</dbReference>
<evidence type="ECO:0000256" key="5">
    <source>
        <dbReference type="ARBA" id="ARBA00023235"/>
    </source>
</evidence>
<feature type="domain" description="PPIase FKBP-type" evidence="9">
    <location>
        <begin position="212"/>
        <end position="299"/>
    </location>
</feature>
<dbReference type="Pfam" id="PF01346">
    <property type="entry name" value="FKBP_N"/>
    <property type="match status" value="1"/>
</dbReference>
<evidence type="ECO:0000256" key="6">
    <source>
        <dbReference type="PROSITE-ProRule" id="PRU00277"/>
    </source>
</evidence>
<evidence type="ECO:0000256" key="3">
    <source>
        <dbReference type="ARBA" id="ARBA00013194"/>
    </source>
</evidence>
<dbReference type="EMBL" id="LRQG01000256">
    <property type="protein sequence ID" value="KXA32422.1"/>
    <property type="molecule type" value="Genomic_DNA"/>
</dbReference>
<dbReference type="OrthoDB" id="9814548at2"/>
<dbReference type="InterPro" id="IPR000774">
    <property type="entry name" value="PPIase_FKBP_N"/>
</dbReference>
<feature type="signal peptide" evidence="8">
    <location>
        <begin position="1"/>
        <end position="22"/>
    </location>
</feature>
<dbReference type="Gene3D" id="1.10.287.460">
    <property type="entry name" value="Peptidyl-prolyl cis-trans isomerase, FKBP-type, N-terminal domain"/>
    <property type="match status" value="1"/>
</dbReference>
<name>A0A133PTN5_9BACT</name>
<keyword evidence="8" id="KW-0732">Signal</keyword>
<evidence type="ECO:0000256" key="8">
    <source>
        <dbReference type="SAM" id="SignalP"/>
    </source>
</evidence>
<gene>
    <name evidence="10" type="ORF">HMPREF3226_02663</name>
</gene>
<feature type="chain" id="PRO_5007458324" description="peptidylprolyl isomerase" evidence="8">
    <location>
        <begin position="23"/>
        <end position="346"/>
    </location>
</feature>
<dbReference type="InterPro" id="IPR046357">
    <property type="entry name" value="PPIase_dom_sf"/>
</dbReference>
<evidence type="ECO:0000259" key="9">
    <source>
        <dbReference type="PROSITE" id="PS50059"/>
    </source>
</evidence>
<dbReference type="GO" id="GO:0003755">
    <property type="term" value="F:peptidyl-prolyl cis-trans isomerase activity"/>
    <property type="evidence" value="ECO:0007669"/>
    <property type="project" value="UniProtKB-KW"/>
</dbReference>
<comment type="caution">
    <text evidence="10">The sequence shown here is derived from an EMBL/GenBank/DDBJ whole genome shotgun (WGS) entry which is preliminary data.</text>
</comment>
<dbReference type="PANTHER" id="PTHR43811:SF19">
    <property type="entry name" value="39 KDA FK506-BINDING NUCLEAR PROTEIN"/>
    <property type="match status" value="1"/>
</dbReference>
<reference evidence="11" key="1">
    <citation type="submission" date="2016-01" db="EMBL/GenBank/DDBJ databases">
        <authorList>
            <person name="Mitreva M."/>
            <person name="Pepin K.H."/>
            <person name="Mihindukulasuriya K.A."/>
            <person name="Fulton R."/>
            <person name="Fronick C."/>
            <person name="O'Laughlin M."/>
            <person name="Miner T."/>
            <person name="Herter B."/>
            <person name="Rosa B.A."/>
            <person name="Cordes M."/>
            <person name="Tomlinson C."/>
            <person name="Wollam A."/>
            <person name="Palsikar V.B."/>
            <person name="Mardis E.R."/>
            <person name="Wilson R.K."/>
        </authorList>
    </citation>
    <scope>NUCLEOTIDE SEQUENCE [LARGE SCALE GENOMIC DNA]</scope>
    <source>
        <strain evidence="11">MJR7716</strain>
    </source>
</reference>
<evidence type="ECO:0000313" key="11">
    <source>
        <dbReference type="Proteomes" id="UP000070533"/>
    </source>
</evidence>
<organism evidence="10 11">
    <name type="scientific">Prevotella corporis</name>
    <dbReference type="NCBI Taxonomy" id="28128"/>
    <lineage>
        <taxon>Bacteria</taxon>
        <taxon>Pseudomonadati</taxon>
        <taxon>Bacteroidota</taxon>
        <taxon>Bacteroidia</taxon>
        <taxon>Bacteroidales</taxon>
        <taxon>Prevotellaceae</taxon>
        <taxon>Prevotella</taxon>
    </lineage>
</organism>
<dbReference type="Pfam" id="PF00254">
    <property type="entry name" value="FKBP_C"/>
    <property type="match status" value="1"/>
</dbReference>
<dbReference type="SUPFAM" id="SSF54534">
    <property type="entry name" value="FKBP-like"/>
    <property type="match status" value="1"/>
</dbReference>
<comment type="similarity">
    <text evidence="2">Belongs to the FKBP-type PPIase family.</text>
</comment>
<dbReference type="RefSeq" id="WP_060941355.1">
    <property type="nucleotide sequence ID" value="NZ_KQ957341.1"/>
</dbReference>
<evidence type="ECO:0000256" key="4">
    <source>
        <dbReference type="ARBA" id="ARBA00023110"/>
    </source>
</evidence>
<accession>A0A133PTN5</accession>
<evidence type="ECO:0000256" key="1">
    <source>
        <dbReference type="ARBA" id="ARBA00000971"/>
    </source>
</evidence>
<dbReference type="PROSITE" id="PS50059">
    <property type="entry name" value="FKBP_PPIASE"/>
    <property type="match status" value="1"/>
</dbReference>
<dbReference type="eggNOG" id="COG0545">
    <property type="taxonomic scope" value="Bacteria"/>
</dbReference>
<keyword evidence="5 6" id="KW-0413">Isomerase</keyword>
<evidence type="ECO:0000313" key="10">
    <source>
        <dbReference type="EMBL" id="KXA32422.1"/>
    </source>
</evidence>
<dbReference type="Gene3D" id="3.10.50.40">
    <property type="match status" value="1"/>
</dbReference>
<dbReference type="PANTHER" id="PTHR43811">
    <property type="entry name" value="FKBP-TYPE PEPTIDYL-PROLYL CIS-TRANS ISOMERASE FKPA"/>
    <property type="match status" value="1"/>
</dbReference>
<dbReference type="AlphaFoldDB" id="A0A133PTN5"/>
<sequence>MKKVVLMALVVFAGASFCTVSAQNSKNKKNKDQVGVVEEKVSLANTSDSVSYAAGMAMTRGLEGFIENQFGVKKEQLPDFMRGLKEGIARRKEAALSPYTAGLQIAVEVEKFKLPGITKQFEGTDEQINADMLFKGFVAALEKDTTVLKQGDAEQFFQEKQMKVKAQKDKAMKAKGEKFLADNKTKPGVVTLPSGLQYKILTKGTGKIPTVSDRVTVVYEGRTIDGKVFDATSRHGTSNDTFGVGGLIKGWTEALTMMPVGSKWELYVPQHLAYGERGAGADIAPYSTLIFTLELQGIEKKPEASAQPKPATASQKPAQGKATATQGAATTARTSAKKAAVRAKKK</sequence>
<dbReference type="InterPro" id="IPR001179">
    <property type="entry name" value="PPIase_FKBP_dom"/>
</dbReference>
<evidence type="ECO:0000256" key="7">
    <source>
        <dbReference type="SAM" id="MobiDB-lite"/>
    </source>
</evidence>
<keyword evidence="11" id="KW-1185">Reference proteome</keyword>
<feature type="compositionally biased region" description="Basic residues" evidence="7">
    <location>
        <begin position="335"/>
        <end position="346"/>
    </location>
</feature>
<feature type="region of interest" description="Disordered" evidence="7">
    <location>
        <begin position="300"/>
        <end position="346"/>
    </location>
</feature>
<proteinExistence type="inferred from homology"/>
<dbReference type="PATRIC" id="fig|28128.5.peg.2740"/>
<comment type="catalytic activity">
    <reaction evidence="1 6">
        <text>[protein]-peptidylproline (omega=180) = [protein]-peptidylproline (omega=0)</text>
        <dbReference type="Rhea" id="RHEA:16237"/>
        <dbReference type="Rhea" id="RHEA-COMP:10747"/>
        <dbReference type="Rhea" id="RHEA-COMP:10748"/>
        <dbReference type="ChEBI" id="CHEBI:83833"/>
        <dbReference type="ChEBI" id="CHEBI:83834"/>
        <dbReference type="EC" id="5.2.1.8"/>
    </reaction>
</comment>
<dbReference type="STRING" id="28128.HMPREF3226_02663"/>
<keyword evidence="4 6" id="KW-0697">Rotamase</keyword>
<dbReference type="InterPro" id="IPR036944">
    <property type="entry name" value="PPIase_FKBP_N_sf"/>
</dbReference>
<dbReference type="EC" id="5.2.1.8" evidence="3 6"/>
<protein>
    <recommendedName>
        <fullName evidence="3 6">peptidylprolyl isomerase</fullName>
        <ecNumber evidence="3 6">5.2.1.8</ecNumber>
    </recommendedName>
</protein>
<evidence type="ECO:0000256" key="2">
    <source>
        <dbReference type="ARBA" id="ARBA00006577"/>
    </source>
</evidence>
<feature type="compositionally biased region" description="Low complexity" evidence="7">
    <location>
        <begin position="318"/>
        <end position="334"/>
    </location>
</feature>